<dbReference type="InterPro" id="IPR000719">
    <property type="entry name" value="Prot_kinase_dom"/>
</dbReference>
<dbReference type="SMART" id="SM00220">
    <property type="entry name" value="S_TKc"/>
    <property type="match status" value="1"/>
</dbReference>
<dbReference type="GO" id="GO:0043484">
    <property type="term" value="P:regulation of RNA splicing"/>
    <property type="evidence" value="ECO:0007669"/>
    <property type="project" value="TreeGrafter"/>
</dbReference>
<evidence type="ECO:0000313" key="11">
    <source>
        <dbReference type="Proteomes" id="UP000031036"/>
    </source>
</evidence>
<feature type="region of interest" description="Disordered" evidence="8">
    <location>
        <begin position="368"/>
        <end position="416"/>
    </location>
</feature>
<comment type="caution">
    <text evidence="10">The sequence shown here is derived from an EMBL/GenBank/DDBJ whole genome shotgun (WGS) entry which is preliminary data.</text>
</comment>
<dbReference type="OMA" id="LRRMPIV"/>
<proteinExistence type="inferred from homology"/>
<feature type="domain" description="Protein kinase" evidence="9">
    <location>
        <begin position="439"/>
        <end position="754"/>
    </location>
</feature>
<dbReference type="PANTHER" id="PTHR45646">
    <property type="entry name" value="SERINE/THREONINE-PROTEIN KINASE DOA-RELATED"/>
    <property type="match status" value="1"/>
</dbReference>
<evidence type="ECO:0000256" key="5">
    <source>
        <dbReference type="ARBA" id="ARBA00022840"/>
    </source>
</evidence>
<dbReference type="GO" id="GO:0005524">
    <property type="term" value="F:ATP binding"/>
    <property type="evidence" value="ECO:0007669"/>
    <property type="project" value="UniProtKB-UniRule"/>
</dbReference>
<dbReference type="GO" id="GO:0005634">
    <property type="term" value="C:nucleus"/>
    <property type="evidence" value="ECO:0007669"/>
    <property type="project" value="TreeGrafter"/>
</dbReference>
<dbReference type="PROSITE" id="PS00107">
    <property type="entry name" value="PROTEIN_KINASE_ATP"/>
    <property type="match status" value="1"/>
</dbReference>
<feature type="compositionally biased region" description="Low complexity" evidence="8">
    <location>
        <begin position="402"/>
        <end position="416"/>
    </location>
</feature>
<evidence type="ECO:0000256" key="2">
    <source>
        <dbReference type="ARBA" id="ARBA00022679"/>
    </source>
</evidence>
<evidence type="ECO:0000256" key="4">
    <source>
        <dbReference type="ARBA" id="ARBA00022777"/>
    </source>
</evidence>
<evidence type="ECO:0000256" key="6">
    <source>
        <dbReference type="ARBA" id="ARBA00037966"/>
    </source>
</evidence>
<keyword evidence="2" id="KW-0808">Transferase</keyword>
<dbReference type="SUPFAM" id="SSF56112">
    <property type="entry name" value="Protein kinase-like (PK-like)"/>
    <property type="match status" value="1"/>
</dbReference>
<dbReference type="Gene3D" id="1.10.510.10">
    <property type="entry name" value="Transferase(Phosphotransferase) domain 1"/>
    <property type="match status" value="1"/>
</dbReference>
<dbReference type="OrthoDB" id="283111at2759"/>
<keyword evidence="3 7" id="KW-0547">Nucleotide-binding</keyword>
<dbReference type="GO" id="GO:0004674">
    <property type="term" value="F:protein serine/threonine kinase activity"/>
    <property type="evidence" value="ECO:0007669"/>
    <property type="project" value="UniProtKB-KW"/>
</dbReference>
<keyword evidence="11" id="KW-1185">Reference proteome</keyword>
<feature type="region of interest" description="Disordered" evidence="8">
    <location>
        <begin position="765"/>
        <end position="786"/>
    </location>
</feature>
<keyword evidence="1" id="KW-0723">Serine/threonine-protein kinase</keyword>
<reference evidence="10 11" key="1">
    <citation type="submission" date="2014-11" db="EMBL/GenBank/DDBJ databases">
        <title>Genetic blueprint of the zoonotic pathogen Toxocara canis.</title>
        <authorList>
            <person name="Zhu X.-Q."/>
            <person name="Korhonen P.K."/>
            <person name="Cai H."/>
            <person name="Young N.D."/>
            <person name="Nejsum P."/>
            <person name="von Samson-Himmelstjerna G."/>
            <person name="Boag P.R."/>
            <person name="Tan P."/>
            <person name="Li Q."/>
            <person name="Min J."/>
            <person name="Yang Y."/>
            <person name="Wang X."/>
            <person name="Fang X."/>
            <person name="Hall R.S."/>
            <person name="Hofmann A."/>
            <person name="Sternberg P.W."/>
            <person name="Jex A.R."/>
            <person name="Gasser R.B."/>
        </authorList>
    </citation>
    <scope>NUCLEOTIDE SEQUENCE [LARGE SCALE GENOMIC DNA]</scope>
    <source>
        <strain evidence="10">PN_DK_2014</strain>
    </source>
</reference>
<name>A0A0B2V1B3_TOXCA</name>
<dbReference type="Pfam" id="PF00069">
    <property type="entry name" value="Pkinase"/>
    <property type="match status" value="1"/>
</dbReference>
<dbReference type="InterPro" id="IPR008271">
    <property type="entry name" value="Ser/Thr_kinase_AS"/>
</dbReference>
<dbReference type="CDD" id="cd14134">
    <property type="entry name" value="PKc_CLK"/>
    <property type="match status" value="1"/>
</dbReference>
<organism evidence="10 11">
    <name type="scientific">Toxocara canis</name>
    <name type="common">Canine roundworm</name>
    <dbReference type="NCBI Taxonomy" id="6265"/>
    <lineage>
        <taxon>Eukaryota</taxon>
        <taxon>Metazoa</taxon>
        <taxon>Ecdysozoa</taxon>
        <taxon>Nematoda</taxon>
        <taxon>Chromadorea</taxon>
        <taxon>Rhabditida</taxon>
        <taxon>Spirurina</taxon>
        <taxon>Ascaridomorpha</taxon>
        <taxon>Ascaridoidea</taxon>
        <taxon>Toxocaridae</taxon>
        <taxon>Toxocara</taxon>
    </lineage>
</organism>
<sequence>MPRKGFDSLRRMPIVVIPRKRKYKNYVSRRRNTQLLASLRRCVSDPVLYRSFNHWVGLSRPFSPEKEKQPEITAELIKEPQVEKTELLRTGVPCKPSFKLSHEVPKTADAKNLLGASKSDMKEKPITTSLLTDVAAKIDLQPEVAIPSIISDVGAAPVLLSSPNYEKLSEPGASSLGTSVANVRTPIKSRNIVTKPTHHLSTNLNGEGSLIRRRVSNRARKEELVKKEFREYVNLPALANELAEKEAERSAEQKAQKTVTAVAAAFSSNEANRDQVAVLVESGSTDALEKRPKAAPLAHIETIGSVVEKPMLKRQQLYHQPTTVTVVPPTPTRKATKPSQFAQSNLLATLQLPPSVSAKVDRIIANAEQRKQKERRSNAHAPSDRVDNRQPGSSSKPQALNAAATPSSSVATSVTRAAIQDDRDGHLIYKEGDVIHGRYEIVHTLGEGTFGKVVQVKDSDDSSREYALKIIKNVSKYREAARLEINVLKKLQEKDPRGDYLIIQLLDHFDYHGHMCLVFDLLGLSVFDFMKANDYQAYPMDQARYIAYQLCYSVKFMHDHRLTHTDLKPENILFVNSEYRLVEDGKKKKPLRVVEDASVRLIDLGSATFDHEHHSTIVSTRHYRAPEVILELGWSHPCDVWSIGCILFELYLGMTLFQTHDNREHLAMMERILGTIPYRMCRKSKTKYFYHGRLDWNEKTQAGAYVREHCKPLIRYMKSNDAEDMELYDIISRMLEYEPSHRMTLEDALDHPYFKRLPPHLRLHEQDKATANGSSSRAGSGGSGDR</sequence>
<dbReference type="InterPro" id="IPR011009">
    <property type="entry name" value="Kinase-like_dom_sf"/>
</dbReference>
<keyword evidence="5 7" id="KW-0067">ATP-binding</keyword>
<evidence type="ECO:0000256" key="8">
    <source>
        <dbReference type="SAM" id="MobiDB-lite"/>
    </source>
</evidence>
<dbReference type="AlphaFoldDB" id="A0A0B2V1B3"/>
<dbReference type="PANTHER" id="PTHR45646:SF11">
    <property type="entry name" value="SERINE_THREONINE-PROTEIN KINASE DOA"/>
    <property type="match status" value="1"/>
</dbReference>
<gene>
    <name evidence="10" type="primary">Doa</name>
    <name evidence="10" type="ORF">Tcan_18557</name>
</gene>
<accession>A0A0B2V1B3</accession>
<feature type="compositionally biased region" description="Basic and acidic residues" evidence="8">
    <location>
        <begin position="368"/>
        <end position="388"/>
    </location>
</feature>
<dbReference type="PROSITE" id="PS50011">
    <property type="entry name" value="PROTEIN_KINASE_DOM"/>
    <property type="match status" value="1"/>
</dbReference>
<evidence type="ECO:0000313" key="10">
    <source>
        <dbReference type="EMBL" id="KHN75254.1"/>
    </source>
</evidence>
<dbReference type="EMBL" id="JPKZ01002766">
    <property type="protein sequence ID" value="KHN75254.1"/>
    <property type="molecule type" value="Genomic_DNA"/>
</dbReference>
<evidence type="ECO:0000259" key="9">
    <source>
        <dbReference type="PROSITE" id="PS50011"/>
    </source>
</evidence>
<dbReference type="STRING" id="6265.A0A0B2V1B3"/>
<comment type="similarity">
    <text evidence="6">Belongs to the protein kinase superfamily. CMGC Ser/Thr protein kinase family. Lammer subfamily.</text>
</comment>
<protein>
    <submittedName>
        <fullName evidence="10">Serine/threonine-protein kinase Doa</fullName>
    </submittedName>
</protein>
<evidence type="ECO:0000256" key="3">
    <source>
        <dbReference type="ARBA" id="ARBA00022741"/>
    </source>
</evidence>
<keyword evidence="4 10" id="KW-0418">Kinase</keyword>
<dbReference type="Gene3D" id="3.30.200.20">
    <property type="entry name" value="Phosphorylase Kinase, domain 1"/>
    <property type="match status" value="1"/>
</dbReference>
<evidence type="ECO:0000256" key="7">
    <source>
        <dbReference type="PROSITE-ProRule" id="PRU10141"/>
    </source>
</evidence>
<dbReference type="InterPro" id="IPR051175">
    <property type="entry name" value="CLK_kinases"/>
</dbReference>
<dbReference type="PROSITE" id="PS00108">
    <property type="entry name" value="PROTEIN_KINASE_ST"/>
    <property type="match status" value="1"/>
</dbReference>
<evidence type="ECO:0000256" key="1">
    <source>
        <dbReference type="ARBA" id="ARBA00022527"/>
    </source>
</evidence>
<feature type="binding site" evidence="7">
    <location>
        <position position="469"/>
    </location>
    <ligand>
        <name>ATP</name>
        <dbReference type="ChEBI" id="CHEBI:30616"/>
    </ligand>
</feature>
<dbReference type="Proteomes" id="UP000031036">
    <property type="component" value="Unassembled WGS sequence"/>
</dbReference>
<dbReference type="InterPro" id="IPR017441">
    <property type="entry name" value="Protein_kinase_ATP_BS"/>
</dbReference>